<dbReference type="AlphaFoldDB" id="A0AAN9U415"/>
<organism evidence="1 2">
    <name type="scientific">Parthenolecanium corni</name>
    <dbReference type="NCBI Taxonomy" id="536013"/>
    <lineage>
        <taxon>Eukaryota</taxon>
        <taxon>Metazoa</taxon>
        <taxon>Ecdysozoa</taxon>
        <taxon>Arthropoda</taxon>
        <taxon>Hexapoda</taxon>
        <taxon>Insecta</taxon>
        <taxon>Pterygota</taxon>
        <taxon>Neoptera</taxon>
        <taxon>Paraneoptera</taxon>
        <taxon>Hemiptera</taxon>
        <taxon>Sternorrhyncha</taxon>
        <taxon>Coccoidea</taxon>
        <taxon>Coccidae</taxon>
        <taxon>Parthenolecanium</taxon>
    </lineage>
</organism>
<protein>
    <submittedName>
        <fullName evidence="1">Uncharacterized protein</fullName>
    </submittedName>
</protein>
<name>A0AAN9U415_9HEMI</name>
<evidence type="ECO:0000313" key="1">
    <source>
        <dbReference type="EMBL" id="KAK7604703.1"/>
    </source>
</evidence>
<comment type="caution">
    <text evidence="1">The sequence shown here is derived from an EMBL/GenBank/DDBJ whole genome shotgun (WGS) entry which is preliminary data.</text>
</comment>
<evidence type="ECO:0000313" key="2">
    <source>
        <dbReference type="Proteomes" id="UP001367676"/>
    </source>
</evidence>
<reference evidence="1 2" key="1">
    <citation type="submission" date="2024-03" db="EMBL/GenBank/DDBJ databases">
        <title>Adaptation during the transition from Ophiocordyceps entomopathogen to insect associate is accompanied by gene loss and intensified selection.</title>
        <authorList>
            <person name="Ward C.M."/>
            <person name="Onetto C.A."/>
            <person name="Borneman A.R."/>
        </authorList>
    </citation>
    <scope>NUCLEOTIDE SEQUENCE [LARGE SCALE GENOMIC DNA]</scope>
    <source>
        <strain evidence="1">AWRI1</strain>
        <tissue evidence="1">Single Adult Female</tissue>
    </source>
</reference>
<gene>
    <name evidence="1" type="ORF">V9T40_005889</name>
</gene>
<sequence length="130" mass="14636">MFVNLQNVLSIFMFFVLDDRASRIMLQLKSQFSKVMSIALETSIILRPHKALRVFAVFPYVAAADAVVGSRPKNAKATVLVSYRMRLISGYLWPSRRIAILLRHVLAVYSSSAAVKMKSLVPPPAETIRR</sequence>
<keyword evidence="2" id="KW-1185">Reference proteome</keyword>
<dbReference type="Proteomes" id="UP001367676">
    <property type="component" value="Unassembled WGS sequence"/>
</dbReference>
<dbReference type="EMBL" id="JBBCAQ010000003">
    <property type="protein sequence ID" value="KAK7604703.1"/>
    <property type="molecule type" value="Genomic_DNA"/>
</dbReference>
<accession>A0AAN9U415</accession>
<proteinExistence type="predicted"/>